<dbReference type="EMBL" id="QUTC01006166">
    <property type="protein sequence ID" value="RHY53615.1"/>
    <property type="molecule type" value="Genomic_DNA"/>
</dbReference>
<evidence type="ECO:0000313" key="4">
    <source>
        <dbReference type="Proteomes" id="UP000265716"/>
    </source>
</evidence>
<feature type="region of interest" description="Disordered" evidence="1">
    <location>
        <begin position="134"/>
        <end position="280"/>
    </location>
</feature>
<feature type="compositionally biased region" description="Low complexity" evidence="1">
    <location>
        <begin position="170"/>
        <end position="179"/>
    </location>
</feature>
<dbReference type="SUPFAM" id="SSF47095">
    <property type="entry name" value="HMG-box"/>
    <property type="match status" value="1"/>
</dbReference>
<evidence type="ECO:0000313" key="2">
    <source>
        <dbReference type="EMBL" id="RHY53615.1"/>
    </source>
</evidence>
<evidence type="ECO:0000313" key="5">
    <source>
        <dbReference type="Proteomes" id="UP000286510"/>
    </source>
</evidence>
<dbReference type="InterPro" id="IPR036910">
    <property type="entry name" value="HMG_box_dom_sf"/>
</dbReference>
<dbReference type="Proteomes" id="UP000265716">
    <property type="component" value="Unassembled WGS sequence"/>
</dbReference>
<evidence type="ECO:0000256" key="1">
    <source>
        <dbReference type="SAM" id="MobiDB-lite"/>
    </source>
</evidence>
<evidence type="ECO:0000313" key="3">
    <source>
        <dbReference type="EMBL" id="RHZ28903.1"/>
    </source>
</evidence>
<accession>A0A397CX32</accession>
<gene>
    <name evidence="3" type="ORF">DYB26_004592</name>
    <name evidence="2" type="ORF">DYB38_005856</name>
</gene>
<feature type="compositionally biased region" description="Basic and acidic residues" evidence="1">
    <location>
        <begin position="195"/>
        <end position="204"/>
    </location>
</feature>
<comment type="caution">
    <text evidence="2">The sequence shown here is derived from an EMBL/GenBank/DDBJ whole genome shotgun (WGS) entry which is preliminary data.</text>
</comment>
<feature type="compositionally biased region" description="Low complexity" evidence="1">
    <location>
        <begin position="134"/>
        <end position="149"/>
    </location>
</feature>
<dbReference type="VEuPathDB" id="FungiDB:H257_13148"/>
<dbReference type="Proteomes" id="UP000286510">
    <property type="component" value="Unassembled WGS sequence"/>
</dbReference>
<dbReference type="EMBL" id="QUTF01011365">
    <property type="protein sequence ID" value="RHZ28903.1"/>
    <property type="molecule type" value="Genomic_DNA"/>
</dbReference>
<protein>
    <submittedName>
        <fullName evidence="2">Uncharacterized protein</fullName>
    </submittedName>
</protein>
<sequence>MAAPVAAATADDDAYADLYEKFTYLQQQTNRLAAAYTLATQDLDTLHGDNKILKDKLLQIRVRRRNLAAQAQATMGANMNAKALFCRRNRRVLRKQFPLISRKQLSVIVADEWESLPPDASEVPMAVKDEVVASRASGSSSVPSSSTPAMADTTTPLKKAPAKSRRKPPAKATTPAATPDDVVPKPKSRRATPKKKAETAPDKKPAKKPRPSPAKTTKATPKRTTQPKAKVAKQTSPAKKKDIAVAEDSDSNNSSGNSSMAPSDDDSDDNLMNLPTGAFG</sequence>
<feature type="compositionally biased region" description="Basic residues" evidence="1">
    <location>
        <begin position="160"/>
        <end position="169"/>
    </location>
</feature>
<name>A0A397CX32_APHAT</name>
<reference evidence="4 5" key="1">
    <citation type="submission" date="2018-08" db="EMBL/GenBank/DDBJ databases">
        <title>Aphanomyces genome sequencing and annotation.</title>
        <authorList>
            <person name="Minardi D."/>
            <person name="Oidtmann B."/>
            <person name="Van Der Giezen M."/>
            <person name="Studholme D.J."/>
        </authorList>
    </citation>
    <scope>NUCLEOTIDE SEQUENCE [LARGE SCALE GENOMIC DNA]</scope>
    <source>
        <strain evidence="3 5">FDL457</strain>
        <strain evidence="2 4">SA</strain>
    </source>
</reference>
<feature type="compositionally biased region" description="Low complexity" evidence="1">
    <location>
        <begin position="251"/>
        <end position="262"/>
    </location>
</feature>
<feature type="compositionally biased region" description="Low complexity" evidence="1">
    <location>
        <begin position="213"/>
        <end position="229"/>
    </location>
</feature>
<organism evidence="2 4">
    <name type="scientific">Aphanomyces astaci</name>
    <name type="common">Crayfish plague agent</name>
    <dbReference type="NCBI Taxonomy" id="112090"/>
    <lineage>
        <taxon>Eukaryota</taxon>
        <taxon>Sar</taxon>
        <taxon>Stramenopiles</taxon>
        <taxon>Oomycota</taxon>
        <taxon>Saprolegniomycetes</taxon>
        <taxon>Saprolegniales</taxon>
        <taxon>Verrucalvaceae</taxon>
        <taxon>Aphanomyces</taxon>
    </lineage>
</organism>
<dbReference type="AlphaFoldDB" id="A0A397CX32"/>
<proteinExistence type="predicted"/>